<dbReference type="PROSITE" id="PS01124">
    <property type="entry name" value="HTH_ARAC_FAMILY_2"/>
    <property type="match status" value="1"/>
</dbReference>
<evidence type="ECO:0000259" key="4">
    <source>
        <dbReference type="PROSITE" id="PS01124"/>
    </source>
</evidence>
<proteinExistence type="predicted"/>
<organism evidence="5 6">
    <name type="scientific">Commensalibacter papalotli</name>
    <name type="common">ex Botero et al. 2024</name>
    <dbReference type="NCBI Taxonomy" id="2972766"/>
    <lineage>
        <taxon>Bacteria</taxon>
        <taxon>Pseudomonadati</taxon>
        <taxon>Pseudomonadota</taxon>
        <taxon>Alphaproteobacteria</taxon>
        <taxon>Acetobacterales</taxon>
        <taxon>Acetobacteraceae</taxon>
    </lineage>
</organism>
<dbReference type="EMBL" id="CAMXCH010000001">
    <property type="protein sequence ID" value="CAI3932288.1"/>
    <property type="molecule type" value="Genomic_DNA"/>
</dbReference>
<dbReference type="SUPFAM" id="SSF46689">
    <property type="entry name" value="Homeodomain-like"/>
    <property type="match status" value="1"/>
</dbReference>
<dbReference type="InterPro" id="IPR002818">
    <property type="entry name" value="DJ-1/PfpI"/>
</dbReference>
<feature type="domain" description="HTH araC/xylS-type" evidence="4">
    <location>
        <begin position="225"/>
        <end position="324"/>
    </location>
</feature>
<dbReference type="PANTHER" id="PTHR43280:SF28">
    <property type="entry name" value="HTH-TYPE TRANSCRIPTIONAL ACTIVATOR RHAS"/>
    <property type="match status" value="1"/>
</dbReference>
<dbReference type="Proteomes" id="UP001154272">
    <property type="component" value="Unassembled WGS sequence"/>
</dbReference>
<keyword evidence="2 5" id="KW-0238">DNA-binding</keyword>
<keyword evidence="1" id="KW-0805">Transcription regulation</keyword>
<dbReference type="PROSITE" id="PS00041">
    <property type="entry name" value="HTH_ARAC_FAMILY_1"/>
    <property type="match status" value="1"/>
</dbReference>
<evidence type="ECO:0000256" key="3">
    <source>
        <dbReference type="ARBA" id="ARBA00023163"/>
    </source>
</evidence>
<dbReference type="SMART" id="SM00342">
    <property type="entry name" value="HTH_ARAC"/>
    <property type="match status" value="1"/>
</dbReference>
<dbReference type="Gene3D" id="1.10.10.60">
    <property type="entry name" value="Homeodomain-like"/>
    <property type="match status" value="1"/>
</dbReference>
<evidence type="ECO:0000256" key="2">
    <source>
        <dbReference type="ARBA" id="ARBA00023125"/>
    </source>
</evidence>
<name>A0ABM9HLC7_9PROT</name>
<dbReference type="SUPFAM" id="SSF52317">
    <property type="entry name" value="Class I glutamine amidotransferase-like"/>
    <property type="match status" value="1"/>
</dbReference>
<evidence type="ECO:0000313" key="5">
    <source>
        <dbReference type="EMBL" id="CAI3932288.1"/>
    </source>
</evidence>
<dbReference type="Pfam" id="PF12833">
    <property type="entry name" value="HTH_18"/>
    <property type="match status" value="1"/>
</dbReference>
<dbReference type="GO" id="GO:0003677">
    <property type="term" value="F:DNA binding"/>
    <property type="evidence" value="ECO:0007669"/>
    <property type="project" value="UniProtKB-KW"/>
</dbReference>
<dbReference type="InterPro" id="IPR029062">
    <property type="entry name" value="Class_I_gatase-like"/>
</dbReference>
<dbReference type="Pfam" id="PF01965">
    <property type="entry name" value="DJ-1_PfpI"/>
    <property type="match status" value="1"/>
</dbReference>
<dbReference type="InterPro" id="IPR009057">
    <property type="entry name" value="Homeodomain-like_sf"/>
</dbReference>
<comment type="caution">
    <text evidence="5">The sequence shown here is derived from an EMBL/GenBank/DDBJ whole genome shotgun (WGS) entry which is preliminary data.</text>
</comment>
<gene>
    <name evidence="5" type="ORF">R83534S58_LOCUS609</name>
</gene>
<evidence type="ECO:0000313" key="6">
    <source>
        <dbReference type="Proteomes" id="UP001154272"/>
    </source>
</evidence>
<dbReference type="Gene3D" id="3.40.50.880">
    <property type="match status" value="1"/>
</dbReference>
<evidence type="ECO:0000256" key="1">
    <source>
        <dbReference type="ARBA" id="ARBA00023015"/>
    </source>
</evidence>
<dbReference type="InterPro" id="IPR018060">
    <property type="entry name" value="HTH_AraC"/>
</dbReference>
<dbReference type="PANTHER" id="PTHR43280">
    <property type="entry name" value="ARAC-FAMILY TRANSCRIPTIONAL REGULATOR"/>
    <property type="match status" value="1"/>
</dbReference>
<reference evidence="5" key="1">
    <citation type="submission" date="2022-10" db="EMBL/GenBank/DDBJ databases">
        <authorList>
            <person name="Botero Cardona J."/>
        </authorList>
    </citation>
    <scope>NUCLEOTIDE SEQUENCE</scope>
    <source>
        <strain evidence="5">R-83534</strain>
    </source>
</reference>
<protein>
    <submittedName>
        <fullName evidence="5">Contains an amidase domain and an AraC-type DNA-binding HTH domain (GlxA)</fullName>
    </submittedName>
</protein>
<keyword evidence="6" id="KW-1185">Reference proteome</keyword>
<accession>A0ABM9HLC7</accession>
<sequence>MAKMTNFQSIHIGILRYSDAQEVTILGLRDIFMVANQLARKITEQSFPDLTVSIIDLEDKIDYADIAFLKTYHPDKEFTVIIIPPDLKGIPSISEDNLYIKFLQFHHQKGTILASVGTGAFLLAQTGLLENRVVTTHWKYGNIFKHLFPNIILQLDQLLIDDVDIVTSSGGVCWGDLGLCLIKRLLGPVVMVETAKMCLLQSSRREQRHFCIFDPCLYHGDIDILRVQNWIKNANIKKTISLKKLAQIAKLKMRTLQRRFVKATGLNITEYLQRYRVHQSQIFLEFTELSIKQIAFNVGYCNESAFSKVFTRIVGIKPNIYRQIFTII</sequence>
<keyword evidence="3" id="KW-0804">Transcription</keyword>
<dbReference type="InterPro" id="IPR018062">
    <property type="entry name" value="HTH_AraC-typ_CS"/>
</dbReference>